<accession>A0ABY7DPY8</accession>
<gene>
    <name evidence="2" type="ORF">MAR_024154</name>
</gene>
<evidence type="ECO:0000313" key="2">
    <source>
        <dbReference type="EMBL" id="WAQ99781.1"/>
    </source>
</evidence>
<feature type="region of interest" description="Disordered" evidence="1">
    <location>
        <begin position="92"/>
        <end position="120"/>
    </location>
</feature>
<dbReference type="EMBL" id="CP111014">
    <property type="protein sequence ID" value="WAQ99781.1"/>
    <property type="molecule type" value="Genomic_DNA"/>
</dbReference>
<name>A0ABY7DPY8_MYAAR</name>
<organism evidence="2 3">
    <name type="scientific">Mya arenaria</name>
    <name type="common">Soft-shell clam</name>
    <dbReference type="NCBI Taxonomy" id="6604"/>
    <lineage>
        <taxon>Eukaryota</taxon>
        <taxon>Metazoa</taxon>
        <taxon>Spiralia</taxon>
        <taxon>Lophotrochozoa</taxon>
        <taxon>Mollusca</taxon>
        <taxon>Bivalvia</taxon>
        <taxon>Autobranchia</taxon>
        <taxon>Heteroconchia</taxon>
        <taxon>Euheterodonta</taxon>
        <taxon>Imparidentia</taxon>
        <taxon>Neoheterodontei</taxon>
        <taxon>Myida</taxon>
        <taxon>Myoidea</taxon>
        <taxon>Myidae</taxon>
        <taxon>Mya</taxon>
    </lineage>
</organism>
<feature type="compositionally biased region" description="Polar residues" evidence="1">
    <location>
        <begin position="92"/>
        <end position="109"/>
    </location>
</feature>
<feature type="region of interest" description="Disordered" evidence="1">
    <location>
        <begin position="1"/>
        <end position="36"/>
    </location>
</feature>
<reference evidence="2" key="1">
    <citation type="submission" date="2022-11" db="EMBL/GenBank/DDBJ databases">
        <title>Centuries of genome instability and evolution in soft-shell clam transmissible cancer (bioRxiv).</title>
        <authorList>
            <person name="Hart S.F.M."/>
            <person name="Yonemitsu M.A."/>
            <person name="Giersch R.M."/>
            <person name="Beal B.F."/>
            <person name="Arriagada G."/>
            <person name="Davis B.W."/>
            <person name="Ostrander E.A."/>
            <person name="Goff S.P."/>
            <person name="Metzger M.J."/>
        </authorList>
    </citation>
    <scope>NUCLEOTIDE SEQUENCE</scope>
    <source>
        <strain evidence="2">MELC-2E11</strain>
        <tissue evidence="2">Siphon/mantle</tissue>
    </source>
</reference>
<dbReference type="Proteomes" id="UP001164746">
    <property type="component" value="Chromosome 3"/>
</dbReference>
<feature type="compositionally biased region" description="Polar residues" evidence="1">
    <location>
        <begin position="24"/>
        <end position="36"/>
    </location>
</feature>
<protein>
    <submittedName>
        <fullName evidence="2">Uncharacterized protein</fullName>
    </submittedName>
</protein>
<evidence type="ECO:0000313" key="3">
    <source>
        <dbReference type="Proteomes" id="UP001164746"/>
    </source>
</evidence>
<evidence type="ECO:0000256" key="1">
    <source>
        <dbReference type="SAM" id="MobiDB-lite"/>
    </source>
</evidence>
<proteinExistence type="predicted"/>
<sequence length="278" mass="31000">MKMHKFGGNSDVHYDSLQYDNEPVDNNSPDSDSAELVSSSYSFNSRCYCGEAQGHEWAPTSQWMPPLSLTSEPDAEVPLESDIDLYDSQTGSQSIYSSPVHQEASTNGLHSDIPYSVPPKKHPNNQVLKIKRFVEADVLKLFDLRMKTRDSAENGKYSCELRTCIYSLLGLYIAASNVSSVRNTVLNLVGKTVEKLPSRTTILNMNIERLVLSQKQLNETLPNKDNMTLYTDETTKFGTKYSGYHVSDTEGNTYVLGMREIVTKSGSDTLNNLSANTQ</sequence>
<keyword evidence="3" id="KW-1185">Reference proteome</keyword>